<accession>A0ABP9PHA2</accession>
<evidence type="ECO:0000313" key="3">
    <source>
        <dbReference type="Proteomes" id="UP001500221"/>
    </source>
</evidence>
<feature type="domain" description="DUF3152" evidence="1">
    <location>
        <begin position="161"/>
        <end position="308"/>
    </location>
</feature>
<evidence type="ECO:0000259" key="1">
    <source>
        <dbReference type="Pfam" id="PF11350"/>
    </source>
</evidence>
<reference evidence="3" key="1">
    <citation type="journal article" date="2019" name="Int. J. Syst. Evol. Microbiol.">
        <title>The Global Catalogue of Microorganisms (GCM) 10K type strain sequencing project: providing services to taxonomists for standard genome sequencing and annotation.</title>
        <authorList>
            <consortium name="The Broad Institute Genomics Platform"/>
            <consortium name="The Broad Institute Genome Sequencing Center for Infectious Disease"/>
            <person name="Wu L."/>
            <person name="Ma J."/>
        </authorList>
    </citation>
    <scope>NUCLEOTIDE SEQUENCE [LARGE SCALE GENOMIC DNA]</scope>
    <source>
        <strain evidence="3">JCM 18459</strain>
    </source>
</reference>
<dbReference type="InterPro" id="IPR022603">
    <property type="entry name" value="DUF3152"/>
</dbReference>
<dbReference type="EMBL" id="BAABKG010000002">
    <property type="protein sequence ID" value="GAA5146608.1"/>
    <property type="molecule type" value="Genomic_DNA"/>
</dbReference>
<protein>
    <recommendedName>
        <fullName evidence="1">DUF3152 domain-containing protein</fullName>
    </recommendedName>
</protein>
<dbReference type="SUPFAM" id="SSF55486">
    <property type="entry name" value="Metalloproteases ('zincins'), catalytic domain"/>
    <property type="match status" value="1"/>
</dbReference>
<name>A0ABP9PHA2_9ACTN</name>
<proteinExistence type="predicted"/>
<gene>
    <name evidence="2" type="ORF">GCM10023340_17740</name>
</gene>
<organism evidence="2 3">
    <name type="scientific">Nocardioides marinquilinus</name>
    <dbReference type="NCBI Taxonomy" id="1210400"/>
    <lineage>
        <taxon>Bacteria</taxon>
        <taxon>Bacillati</taxon>
        <taxon>Actinomycetota</taxon>
        <taxon>Actinomycetes</taxon>
        <taxon>Propionibacteriales</taxon>
        <taxon>Nocardioidaceae</taxon>
        <taxon>Nocardioides</taxon>
    </lineage>
</organism>
<keyword evidence="3" id="KW-1185">Reference proteome</keyword>
<dbReference type="Proteomes" id="UP001500221">
    <property type="component" value="Unassembled WGS sequence"/>
</dbReference>
<evidence type="ECO:0000313" key="2">
    <source>
        <dbReference type="EMBL" id="GAA5146608.1"/>
    </source>
</evidence>
<comment type="caution">
    <text evidence="2">The sequence shown here is derived from an EMBL/GenBank/DDBJ whole genome shotgun (WGS) entry which is preliminary data.</text>
</comment>
<sequence length="323" mass="36199">MLRAGRGRWTPSDVTVTYAWLRDGEPVRGARDRGYLLQPGDVGRRMTVRVRATDADGHHGWATSAPTAPVAKAQLRNLAAPTVSGVARYPRVLTAQTGRWSTRPARFTYQWLRDGRPVPGATLRYHEVLPRDVGSRVAVVVTAYSPGHEPATARSAPVTAKHRVDVRRTVTYSVTTRGKVTANLRAFRAQAQATYDDARGWRGKGVRFRPVRRGGDFTLVLAEARTMTSFSSQCSVMWSCRVGRFVVINQTRWRSASPAWNRARESRRDYRHMVVNHETGHWLGYGHASCPGRGDLAPVMMQQSKGTQGCRLNPWPTTRELRR</sequence>
<dbReference type="Gene3D" id="2.60.40.2700">
    <property type="match status" value="2"/>
</dbReference>
<dbReference type="Pfam" id="PF11350">
    <property type="entry name" value="DUF3152"/>
    <property type="match status" value="1"/>
</dbReference>